<dbReference type="SUPFAM" id="SSF88946">
    <property type="entry name" value="Sigma2 domain of RNA polymerase sigma factors"/>
    <property type="match status" value="1"/>
</dbReference>
<evidence type="ECO:0000313" key="3">
    <source>
        <dbReference type="Proteomes" id="UP000429811"/>
    </source>
</evidence>
<evidence type="ECO:0000313" key="1">
    <source>
        <dbReference type="EMBL" id="MDB7932227.1"/>
    </source>
</evidence>
<dbReference type="AlphaFoldDB" id="A0A6I2RHD5"/>
<name>A0A6I2RHD5_FLAPL</name>
<reference evidence="2 3" key="1">
    <citation type="journal article" date="2019" name="Nat. Med.">
        <title>A library of human gut bacterial isolates paired with longitudinal multiomics data enables mechanistic microbiome research.</title>
        <authorList>
            <person name="Poyet M."/>
            <person name="Groussin M."/>
            <person name="Gibbons S.M."/>
            <person name="Avila-Pacheco J."/>
            <person name="Jiang X."/>
            <person name="Kearney S.M."/>
            <person name="Perrotta A.R."/>
            <person name="Berdy B."/>
            <person name="Zhao S."/>
            <person name="Lieberman T.D."/>
            <person name="Swanson P.K."/>
            <person name="Smith M."/>
            <person name="Roesemann S."/>
            <person name="Alexander J.E."/>
            <person name="Rich S.A."/>
            <person name="Livny J."/>
            <person name="Vlamakis H."/>
            <person name="Clish C."/>
            <person name="Bullock K."/>
            <person name="Deik A."/>
            <person name="Scott J."/>
            <person name="Pierce K.A."/>
            <person name="Xavier R.J."/>
            <person name="Alm E.J."/>
        </authorList>
    </citation>
    <scope>NUCLEOTIDE SEQUENCE [LARGE SCALE GENOMIC DNA]</scope>
    <source>
        <strain evidence="2 3">BIOML-A5</strain>
    </source>
</reference>
<dbReference type="GO" id="GO:0003700">
    <property type="term" value="F:DNA-binding transcription factor activity"/>
    <property type="evidence" value="ECO:0007669"/>
    <property type="project" value="InterPro"/>
</dbReference>
<dbReference type="InterPro" id="IPR013325">
    <property type="entry name" value="RNA_pol_sigma_r2"/>
</dbReference>
<evidence type="ECO:0000313" key="2">
    <source>
        <dbReference type="EMBL" id="MSB48577.1"/>
    </source>
</evidence>
<proteinExistence type="predicted"/>
<evidence type="ECO:0008006" key="4">
    <source>
        <dbReference type="Google" id="ProtNLM"/>
    </source>
</evidence>
<comment type="caution">
    <text evidence="2">The sequence shown here is derived from an EMBL/GenBank/DDBJ whole genome shotgun (WGS) entry which is preliminary data.</text>
</comment>
<accession>A0A6I2RHD5</accession>
<sequence length="118" mass="13500">MKNEYQVSERNAIVEDHLWCIDSVIRQNYTLIKAARLDLDDVYQTLALRLIRAVAGYNPEKGILRQHIFAQLQYELLSCKSARALYGFTYAPFDLWGTVVSVEAMEEAGVDWESQIAA</sequence>
<reference evidence="1" key="2">
    <citation type="submission" date="2023-01" db="EMBL/GenBank/DDBJ databases">
        <title>Human gut microbiome strain richness.</title>
        <authorList>
            <person name="Chen-Liaw A."/>
        </authorList>
    </citation>
    <scope>NUCLEOTIDE SEQUENCE</scope>
    <source>
        <strain evidence="1">1001287st1_F4_1001285I_161205</strain>
    </source>
</reference>
<dbReference type="EMBL" id="JAQLWV010000004">
    <property type="protein sequence ID" value="MDB7932227.1"/>
    <property type="molecule type" value="Genomic_DNA"/>
</dbReference>
<dbReference type="RefSeq" id="WP_131971076.1">
    <property type="nucleotide sequence ID" value="NZ_BAABXT010000001.1"/>
</dbReference>
<dbReference type="Proteomes" id="UP000429811">
    <property type="component" value="Unassembled WGS sequence"/>
</dbReference>
<protein>
    <recommendedName>
        <fullName evidence="4">RNA polymerase sigma-70 region 2 domain-containing protein</fullName>
    </recommendedName>
</protein>
<dbReference type="Gene3D" id="1.10.1740.10">
    <property type="match status" value="1"/>
</dbReference>
<dbReference type="GO" id="GO:0006352">
    <property type="term" value="P:DNA-templated transcription initiation"/>
    <property type="evidence" value="ECO:0007669"/>
    <property type="project" value="InterPro"/>
</dbReference>
<organism evidence="2 3">
    <name type="scientific">Flavonifractor plautii</name>
    <name type="common">Fusobacterium plautii</name>
    <dbReference type="NCBI Taxonomy" id="292800"/>
    <lineage>
        <taxon>Bacteria</taxon>
        <taxon>Bacillati</taxon>
        <taxon>Bacillota</taxon>
        <taxon>Clostridia</taxon>
        <taxon>Eubacteriales</taxon>
        <taxon>Oscillospiraceae</taxon>
        <taxon>Flavonifractor</taxon>
    </lineage>
</organism>
<dbReference type="EMBL" id="WKPO01000008">
    <property type="protein sequence ID" value="MSB48577.1"/>
    <property type="molecule type" value="Genomic_DNA"/>
</dbReference>
<gene>
    <name evidence="2" type="ORF">GKE90_07660</name>
    <name evidence="1" type="ORF">PNE06_03985</name>
</gene>
<dbReference type="Proteomes" id="UP001211173">
    <property type="component" value="Unassembled WGS sequence"/>
</dbReference>